<feature type="transmembrane region" description="Helical" evidence="2">
    <location>
        <begin position="1332"/>
        <end position="1352"/>
    </location>
</feature>
<keyword evidence="4" id="KW-1185">Reference proteome</keyword>
<protein>
    <submittedName>
        <fullName evidence="3">Uncharacterized protein</fullName>
    </submittedName>
</protein>
<feature type="transmembrane region" description="Helical" evidence="2">
    <location>
        <begin position="1298"/>
        <end position="1320"/>
    </location>
</feature>
<feature type="compositionally biased region" description="Polar residues" evidence="1">
    <location>
        <begin position="560"/>
        <end position="572"/>
    </location>
</feature>
<feature type="compositionally biased region" description="Basic residues" evidence="1">
    <location>
        <begin position="602"/>
        <end position="611"/>
    </location>
</feature>
<feature type="compositionally biased region" description="Low complexity" evidence="1">
    <location>
        <begin position="633"/>
        <end position="646"/>
    </location>
</feature>
<feature type="compositionally biased region" description="Polar residues" evidence="1">
    <location>
        <begin position="152"/>
        <end position="163"/>
    </location>
</feature>
<feature type="transmembrane region" description="Helical" evidence="2">
    <location>
        <begin position="1129"/>
        <end position="1148"/>
    </location>
</feature>
<feature type="compositionally biased region" description="Acidic residues" evidence="1">
    <location>
        <begin position="361"/>
        <end position="387"/>
    </location>
</feature>
<proteinExistence type="predicted"/>
<sequence>MEYSSFAGAEYSRIERTILLGMREREKLCRHQQEQQQQLQEEGVEGCEGHNNDDNDDDDDDDDDPYIDISSMSAEGGRDNLRRRASLSSINSSGGGCDESQSFLDLNMQSYSPLSLGREAEGDGANNDYGGDDDDNNNNEGEIETSLARHTAFSNPSSTSIANRNVDIKDIKDSSIENNEDGCCNDDGDDDKTNNRDGNGDRGLHHHEIHNPQAPLKCVTDTISQHEDAVTPPPPYPSSPLGSGSAASNQNNNQYADNNGNGKTPSKIANLAMPRFYDSEDEGAGGSLVFVDSHSLMQMSPQACNQISNSDTINSNASGASMAERTSIRNLFIKNVERQGSSGSVVIMVPVAPSYSSEGDRTEEENDEDEEAGDDDDGGGDEYEITNEDFSPPHLMPYQQRKRLSIRGVGEEGRSQWQRQPAGVDVLPNDVVSPFADGATASRPFSPKTATFCAPSQDCVVVGVGGDFNMYSNNPPSPLPPMIMLNKETGGQQQHQQVFLPPPPLPPSPPPPPPSSSSQHQYQPPILASKYRVAPIPPFRGREASNASRNLERRHHPSPANINSSANENVTSLEGGDKKIMRIVKSAVASPSSSPISARRSPERKRKKQQRRVSAQQQLTSYNSDGNRPPRAPSQHPHSQQQQQQQHNFLPLATQHPPLSPRSGIGSGGYHIRINSQGSVSSLGSNAVGVDDAAAASAGENSKVHHIGMQPAMPYPDSREHWYYMQQQHHQQQRQQQQPNYNVNYNAILGREVAQFLHGEHIAKAAEQNQQLQQQRQFHEQQKQQWHSYNPFGPQAPPEGWNPHHRNIPPRWGQPNQQQQYGWYAGNHEHLNQHIRIFTPPTTWAANSKDVAHHHLLRHEPYLPSGSEDEGDSTMDPLTSKNKTAAGSRNDYSRNIGSQQQQIQMQWNQYGALPPSDLSRGMQQQGCNVHWNDPSSNDAARRRQQQQPGAHVEEILPSEKTSLLRGDCKYEEYDNNFGTWGRGGVMMPQHHGKPPQTPLLNKDTPPSNSIKKKKSKSRRHQKEKHRHFYPSESSDEEERSGNRHGRGSSSSGRLRGTKSKKKSKLPSSSRIQHRTRRSKKAGRDNGTPLSKIDDSLSETYSESDRSRMRHNKGFIQQMLTSSKLLVCNLPLSFSAISFSVVLLGIVWLKYAEENLPSCKEVSFHSSQCTFPEFPGCYFCDEYNPRYRLAIRFHKVCSYVAGASVLIFFFKATYFWRVFMDEMSSPTTASPSGLIFMTLAMSSVGQFGSVGGVLVFVASFLHLILVVWFTYMSLAYQTMPDPSWFANTVGIGLCAVKVWFYYPLAGHFLIAITLMLTFVYYPIRESEANTIPFLVLVLSHRFVSYRISLIRVALNEKMSATICWMNMMGPAVSLYSLAIIMEPTFSQERPDISHFQTVQRSIYLPIMTCLFGLCIIGMISSVHGLIVRWKQIAREEFSPAHAAYSFPLLMHAMAVQSYRSSLDFFAPAEAVSVQLKSALHAYWMVLLVVGTITALACIALYMALLLTWVDVDTRNELEPPAPNETSICSSVTYGESLIQPYVSPTILQANETGTLVMAYDYQNGWCDLVRTRRIPAFGFEPMMGERMFRRERKALKIFMGSQDVIQEGEEEGDEICFDNDLENASIGV</sequence>
<feature type="compositionally biased region" description="Basic and acidic residues" evidence="1">
    <location>
        <begin position="166"/>
        <end position="175"/>
    </location>
</feature>
<feature type="transmembrane region" description="Helical" evidence="2">
    <location>
        <begin position="1401"/>
        <end position="1425"/>
    </location>
</feature>
<feature type="compositionally biased region" description="Acidic residues" evidence="1">
    <location>
        <begin position="130"/>
        <end position="143"/>
    </location>
</feature>
<feature type="region of interest" description="Disordered" evidence="1">
    <location>
        <begin position="30"/>
        <end position="267"/>
    </location>
</feature>
<organism evidence="3 4">
    <name type="scientific">Stephanodiscus triporus</name>
    <dbReference type="NCBI Taxonomy" id="2934178"/>
    <lineage>
        <taxon>Eukaryota</taxon>
        <taxon>Sar</taxon>
        <taxon>Stramenopiles</taxon>
        <taxon>Ochrophyta</taxon>
        <taxon>Bacillariophyta</taxon>
        <taxon>Coscinodiscophyceae</taxon>
        <taxon>Thalassiosirophycidae</taxon>
        <taxon>Stephanodiscales</taxon>
        <taxon>Stephanodiscaceae</taxon>
        <taxon>Stephanodiscus</taxon>
    </lineage>
</organism>
<feature type="region of interest" description="Disordered" evidence="1">
    <location>
        <begin position="861"/>
        <end position="951"/>
    </location>
</feature>
<feature type="compositionally biased region" description="Basic and acidic residues" evidence="1">
    <location>
        <begin position="191"/>
        <end position="203"/>
    </location>
</feature>
<feature type="compositionally biased region" description="Low complexity" evidence="1">
    <location>
        <begin position="239"/>
        <end position="262"/>
    </location>
</feature>
<feature type="compositionally biased region" description="Basic residues" evidence="1">
    <location>
        <begin position="1055"/>
        <end position="1064"/>
    </location>
</feature>
<feature type="compositionally biased region" description="Acidic residues" evidence="1">
    <location>
        <begin position="178"/>
        <end position="190"/>
    </location>
</feature>
<dbReference type="Proteomes" id="UP001530315">
    <property type="component" value="Unassembled WGS sequence"/>
</dbReference>
<feature type="compositionally biased region" description="Low complexity" evidence="1">
    <location>
        <begin position="516"/>
        <end position="525"/>
    </location>
</feature>
<keyword evidence="2" id="KW-0472">Membrane</keyword>
<evidence type="ECO:0000313" key="4">
    <source>
        <dbReference type="Proteomes" id="UP001530315"/>
    </source>
</evidence>
<evidence type="ECO:0000256" key="1">
    <source>
        <dbReference type="SAM" id="MobiDB-lite"/>
    </source>
</evidence>
<keyword evidence="2" id="KW-1133">Transmembrane helix</keyword>
<keyword evidence="2" id="KW-0812">Transmembrane</keyword>
<feature type="transmembrane region" description="Helical" evidence="2">
    <location>
        <begin position="1480"/>
        <end position="1505"/>
    </location>
</feature>
<accession>A0ABD3MJL6</accession>
<feature type="region of interest" description="Disordered" evidence="1">
    <location>
        <begin position="984"/>
        <end position="1106"/>
    </location>
</feature>
<feature type="transmembrane region" description="Helical" evidence="2">
    <location>
        <begin position="1195"/>
        <end position="1215"/>
    </location>
</feature>
<name>A0ABD3MJL6_9STRA</name>
<feature type="compositionally biased region" description="Polar residues" evidence="1">
    <location>
        <begin position="921"/>
        <end position="938"/>
    </location>
</feature>
<feature type="transmembrane region" description="Helical" evidence="2">
    <location>
        <begin position="1358"/>
        <end position="1380"/>
    </location>
</feature>
<feature type="compositionally biased region" description="Basic residues" evidence="1">
    <location>
        <begin position="1010"/>
        <end position="1028"/>
    </location>
</feature>
<feature type="region of interest" description="Disordered" evidence="1">
    <location>
        <begin position="472"/>
        <end position="646"/>
    </location>
</feature>
<reference evidence="3 4" key="1">
    <citation type="submission" date="2024-10" db="EMBL/GenBank/DDBJ databases">
        <title>Updated reference genomes for cyclostephanoid diatoms.</title>
        <authorList>
            <person name="Roberts W.R."/>
            <person name="Alverson A.J."/>
        </authorList>
    </citation>
    <scope>NUCLEOTIDE SEQUENCE [LARGE SCALE GENOMIC DNA]</scope>
    <source>
        <strain evidence="3 4">AJA276-08</strain>
    </source>
</reference>
<evidence type="ECO:0000313" key="3">
    <source>
        <dbReference type="EMBL" id="KAL3763948.1"/>
    </source>
</evidence>
<feature type="compositionally biased region" description="Low complexity" evidence="1">
    <location>
        <begin position="586"/>
        <end position="599"/>
    </location>
</feature>
<comment type="caution">
    <text evidence="3">The sequence shown here is derived from an EMBL/GenBank/DDBJ whole genome shotgun (WGS) entry which is preliminary data.</text>
</comment>
<feature type="compositionally biased region" description="Acidic residues" evidence="1">
    <location>
        <begin position="54"/>
        <end position="66"/>
    </location>
</feature>
<feature type="compositionally biased region" description="Polar residues" evidence="1">
    <location>
        <begin position="99"/>
        <end position="113"/>
    </location>
</feature>
<feature type="transmembrane region" description="Helical" evidence="2">
    <location>
        <begin position="1253"/>
        <end position="1278"/>
    </location>
</feature>
<evidence type="ECO:0000256" key="2">
    <source>
        <dbReference type="SAM" id="Phobius"/>
    </source>
</evidence>
<feature type="compositionally biased region" description="Polar residues" evidence="1">
    <location>
        <begin position="612"/>
        <end position="626"/>
    </location>
</feature>
<gene>
    <name evidence="3" type="ORF">ACHAW5_004633</name>
</gene>
<dbReference type="EMBL" id="JALLAZ020001787">
    <property type="protein sequence ID" value="KAL3763948.1"/>
    <property type="molecule type" value="Genomic_DNA"/>
</dbReference>
<feature type="compositionally biased region" description="Low complexity" evidence="1">
    <location>
        <begin position="899"/>
        <end position="909"/>
    </location>
</feature>
<feature type="compositionally biased region" description="Polar residues" evidence="1">
    <location>
        <begin position="876"/>
        <end position="887"/>
    </location>
</feature>
<feature type="compositionally biased region" description="Pro residues" evidence="1">
    <location>
        <begin position="500"/>
        <end position="515"/>
    </location>
</feature>
<feature type="compositionally biased region" description="Basic residues" evidence="1">
    <location>
        <begin position="1071"/>
        <end position="1080"/>
    </location>
</feature>
<feature type="region of interest" description="Disordered" evidence="1">
    <location>
        <begin position="351"/>
        <end position="395"/>
    </location>
</feature>